<reference evidence="2" key="1">
    <citation type="journal article" date="2022" name="bioRxiv">
        <title>Sequencing and chromosome-scale assembly of the giantPleurodeles waltlgenome.</title>
        <authorList>
            <person name="Brown T."/>
            <person name="Elewa A."/>
            <person name="Iarovenko S."/>
            <person name="Subramanian E."/>
            <person name="Araus A.J."/>
            <person name="Petzold A."/>
            <person name="Susuki M."/>
            <person name="Suzuki K.-i.T."/>
            <person name="Hayashi T."/>
            <person name="Toyoda A."/>
            <person name="Oliveira C."/>
            <person name="Osipova E."/>
            <person name="Leigh N.D."/>
            <person name="Simon A."/>
            <person name="Yun M.H."/>
        </authorList>
    </citation>
    <scope>NUCLEOTIDE SEQUENCE</scope>
    <source>
        <strain evidence="2">20211129_DDA</strain>
        <tissue evidence="2">Liver</tissue>
    </source>
</reference>
<dbReference type="Proteomes" id="UP001066276">
    <property type="component" value="Chromosome 6"/>
</dbReference>
<keyword evidence="3" id="KW-1185">Reference proteome</keyword>
<name>A0AAV7QG40_PLEWA</name>
<sequence>MTRSIEWEELKVVIRGESLSKTYGNRKCLDRKLTQQEDLLAALQRRVDNGDASKSDCLEPEDSKDKDEDLDVVDIDEKELDLGMEEDMATGPDQELPEEGSHLPTEREPSVRRGSSHSSRNVSLEELAHRKAERVQAPSCQTENRG</sequence>
<dbReference type="AlphaFoldDB" id="A0AAV7QG40"/>
<evidence type="ECO:0000256" key="1">
    <source>
        <dbReference type="SAM" id="MobiDB-lite"/>
    </source>
</evidence>
<protein>
    <submittedName>
        <fullName evidence="2">Uncharacterized protein</fullName>
    </submittedName>
</protein>
<gene>
    <name evidence="2" type="ORF">NDU88_005752</name>
</gene>
<feature type="compositionally biased region" description="Basic and acidic residues" evidence="1">
    <location>
        <begin position="99"/>
        <end position="111"/>
    </location>
</feature>
<organism evidence="2 3">
    <name type="scientific">Pleurodeles waltl</name>
    <name type="common">Iberian ribbed newt</name>
    <dbReference type="NCBI Taxonomy" id="8319"/>
    <lineage>
        <taxon>Eukaryota</taxon>
        <taxon>Metazoa</taxon>
        <taxon>Chordata</taxon>
        <taxon>Craniata</taxon>
        <taxon>Vertebrata</taxon>
        <taxon>Euteleostomi</taxon>
        <taxon>Amphibia</taxon>
        <taxon>Batrachia</taxon>
        <taxon>Caudata</taxon>
        <taxon>Salamandroidea</taxon>
        <taxon>Salamandridae</taxon>
        <taxon>Pleurodelinae</taxon>
        <taxon>Pleurodeles</taxon>
    </lineage>
</organism>
<comment type="caution">
    <text evidence="2">The sequence shown here is derived from an EMBL/GenBank/DDBJ whole genome shotgun (WGS) entry which is preliminary data.</text>
</comment>
<proteinExistence type="predicted"/>
<evidence type="ECO:0000313" key="3">
    <source>
        <dbReference type="Proteomes" id="UP001066276"/>
    </source>
</evidence>
<dbReference type="EMBL" id="JANPWB010000010">
    <property type="protein sequence ID" value="KAJ1139379.1"/>
    <property type="molecule type" value="Genomic_DNA"/>
</dbReference>
<accession>A0AAV7QG40</accession>
<feature type="region of interest" description="Disordered" evidence="1">
    <location>
        <begin position="46"/>
        <end position="146"/>
    </location>
</feature>
<feature type="compositionally biased region" description="Acidic residues" evidence="1">
    <location>
        <begin position="68"/>
        <end position="88"/>
    </location>
</feature>
<feature type="compositionally biased region" description="Basic and acidic residues" evidence="1">
    <location>
        <begin position="46"/>
        <end position="67"/>
    </location>
</feature>
<evidence type="ECO:0000313" key="2">
    <source>
        <dbReference type="EMBL" id="KAJ1139379.1"/>
    </source>
</evidence>